<organism evidence="1 2">
    <name type="scientific">Sediminicurvatus halobius</name>
    <dbReference type="NCBI Taxonomy" id="2182432"/>
    <lineage>
        <taxon>Bacteria</taxon>
        <taxon>Pseudomonadati</taxon>
        <taxon>Pseudomonadota</taxon>
        <taxon>Gammaproteobacteria</taxon>
        <taxon>Chromatiales</taxon>
        <taxon>Ectothiorhodospiraceae</taxon>
        <taxon>Sediminicurvatus</taxon>
    </lineage>
</organism>
<name>A0A2U2N9L1_9GAMM</name>
<dbReference type="OrthoDB" id="5792746at2"/>
<gene>
    <name evidence="1" type="ORF">DEM34_00310</name>
</gene>
<keyword evidence="2" id="KW-1185">Reference proteome</keyword>
<proteinExistence type="predicted"/>
<evidence type="ECO:0000313" key="2">
    <source>
        <dbReference type="Proteomes" id="UP000245474"/>
    </source>
</evidence>
<dbReference type="InterPro" id="IPR043144">
    <property type="entry name" value="Mal/L-sulf/L-lact_DH-like_ah"/>
</dbReference>
<reference evidence="1 2" key="1">
    <citation type="submission" date="2018-05" db="EMBL/GenBank/DDBJ databases">
        <title>Spiribacter halobius sp. nov., a moderately halophilic bacterium isolated from marine solar saltern.</title>
        <authorList>
            <person name="Zheng W.-S."/>
            <person name="Lu D.-C."/>
            <person name="Du Z.-J."/>
        </authorList>
    </citation>
    <scope>NUCLEOTIDE SEQUENCE [LARGE SCALE GENOMIC DNA]</scope>
    <source>
        <strain evidence="1 2">E85</strain>
    </source>
</reference>
<dbReference type="Gene3D" id="1.10.1530.10">
    <property type="match status" value="1"/>
</dbReference>
<dbReference type="AlphaFoldDB" id="A0A2U2N9L1"/>
<dbReference type="EMBL" id="QFFI01000001">
    <property type="protein sequence ID" value="PWG65750.1"/>
    <property type="molecule type" value="Genomic_DNA"/>
</dbReference>
<dbReference type="InterPro" id="IPR043143">
    <property type="entry name" value="Mal/L-sulf/L-lact_DH-like_NADP"/>
</dbReference>
<dbReference type="Gene3D" id="3.30.1370.60">
    <property type="entry name" value="Hypothetical oxidoreductase yiak, domain 2"/>
    <property type="match status" value="1"/>
</dbReference>
<comment type="caution">
    <text evidence="1">The sequence shown here is derived from an EMBL/GenBank/DDBJ whole genome shotgun (WGS) entry which is preliminary data.</text>
</comment>
<dbReference type="RefSeq" id="WP_109675079.1">
    <property type="nucleotide sequence ID" value="NZ_CP086615.1"/>
</dbReference>
<sequence>MRINHQELLATARRAFASLGFAPGEQEDAADMVAWLELHGLGGLSELGKGLGYLEAEAGTRAEVLYRDPRLAVIDAGGASVLAVVGQAVDLLCADVRESRLATVRVKNCHNRLLITGYLTRLAREGLNLLAYWENHGQQPAVTMVAITAEDELPSVRVYDVADSEPAFTRDLTLVASPDFTFVPVPQSERVRPRPRQSPTPEFMREHLDRCFGEGLEVDPGIWRELQRLAG</sequence>
<evidence type="ECO:0000313" key="1">
    <source>
        <dbReference type="EMBL" id="PWG65750.1"/>
    </source>
</evidence>
<evidence type="ECO:0008006" key="3">
    <source>
        <dbReference type="Google" id="ProtNLM"/>
    </source>
</evidence>
<accession>A0A2U2N9L1</accession>
<dbReference type="InterPro" id="IPR036111">
    <property type="entry name" value="Mal/L-sulfo/L-lacto_DH-like_sf"/>
</dbReference>
<dbReference type="InterPro" id="IPR022201">
    <property type="entry name" value="DUF3726"/>
</dbReference>
<dbReference type="Pfam" id="PF12525">
    <property type="entry name" value="DUF3726"/>
    <property type="match status" value="1"/>
</dbReference>
<dbReference type="Proteomes" id="UP000245474">
    <property type="component" value="Unassembled WGS sequence"/>
</dbReference>
<dbReference type="GO" id="GO:0016491">
    <property type="term" value="F:oxidoreductase activity"/>
    <property type="evidence" value="ECO:0007669"/>
    <property type="project" value="InterPro"/>
</dbReference>
<dbReference type="SUPFAM" id="SSF89733">
    <property type="entry name" value="L-sulfolactate dehydrogenase-like"/>
    <property type="match status" value="1"/>
</dbReference>
<protein>
    <recommendedName>
        <fullName evidence="3">DUF3726 domain-containing protein</fullName>
    </recommendedName>
</protein>